<dbReference type="EMBL" id="FUEG01000004">
    <property type="protein sequence ID" value="SJL03532.1"/>
    <property type="molecule type" value="Genomic_DNA"/>
</dbReference>
<evidence type="ECO:0000313" key="2">
    <source>
        <dbReference type="Proteomes" id="UP000219338"/>
    </source>
</evidence>
<accession>A0A284R481</accession>
<dbReference type="OrthoDB" id="37659at2759"/>
<organism evidence="1 2">
    <name type="scientific">Armillaria ostoyae</name>
    <name type="common">Armillaria root rot fungus</name>
    <dbReference type="NCBI Taxonomy" id="47428"/>
    <lineage>
        <taxon>Eukaryota</taxon>
        <taxon>Fungi</taxon>
        <taxon>Dikarya</taxon>
        <taxon>Basidiomycota</taxon>
        <taxon>Agaricomycotina</taxon>
        <taxon>Agaricomycetes</taxon>
        <taxon>Agaricomycetidae</taxon>
        <taxon>Agaricales</taxon>
        <taxon>Marasmiineae</taxon>
        <taxon>Physalacriaceae</taxon>
        <taxon>Armillaria</taxon>
    </lineage>
</organism>
<reference evidence="2" key="1">
    <citation type="journal article" date="2017" name="Nat. Ecol. Evol.">
        <title>Genome expansion and lineage-specific genetic innovations in the forest pathogenic fungi Armillaria.</title>
        <authorList>
            <person name="Sipos G."/>
            <person name="Prasanna A.N."/>
            <person name="Walter M.C."/>
            <person name="O'Connor E."/>
            <person name="Balint B."/>
            <person name="Krizsan K."/>
            <person name="Kiss B."/>
            <person name="Hess J."/>
            <person name="Varga T."/>
            <person name="Slot J."/>
            <person name="Riley R."/>
            <person name="Boka B."/>
            <person name="Rigling D."/>
            <person name="Barry K."/>
            <person name="Lee J."/>
            <person name="Mihaltcheva S."/>
            <person name="LaButti K."/>
            <person name="Lipzen A."/>
            <person name="Waldron R."/>
            <person name="Moloney N.M."/>
            <person name="Sperisen C."/>
            <person name="Kredics L."/>
            <person name="Vagvoelgyi C."/>
            <person name="Patrignani A."/>
            <person name="Fitzpatrick D."/>
            <person name="Nagy I."/>
            <person name="Doyle S."/>
            <person name="Anderson J.B."/>
            <person name="Grigoriev I.V."/>
            <person name="Gueldener U."/>
            <person name="Muensterkoetter M."/>
            <person name="Nagy L.G."/>
        </authorList>
    </citation>
    <scope>NUCLEOTIDE SEQUENCE [LARGE SCALE GENOMIC DNA]</scope>
    <source>
        <strain evidence="2">C18/9</strain>
    </source>
</reference>
<gene>
    <name evidence="1" type="ORF">ARMOST_06888</name>
</gene>
<keyword evidence="2" id="KW-1185">Reference proteome</keyword>
<dbReference type="Proteomes" id="UP000219338">
    <property type="component" value="Unassembled WGS sequence"/>
</dbReference>
<dbReference type="OMA" id="ILMHEDW"/>
<sequence>MNPEIAYLPDFGRPVGAYQPHDLSFMFPDPDEDVLVVLIITRSRNSATSRDYHWKLLWTVAAIPEGNIHRHLDIVQEAGVDHFTNWGPITRTERKEEHIIPMAKLSLEKREQLGRIAAKTPVRIPDGTWNCQDWLITVLETAESQNILMHEDWAPAVQSAQKYT</sequence>
<name>A0A284R481_ARMOS</name>
<protein>
    <submittedName>
        <fullName evidence="1">Uncharacterized protein</fullName>
    </submittedName>
</protein>
<evidence type="ECO:0000313" key="1">
    <source>
        <dbReference type="EMBL" id="SJL03532.1"/>
    </source>
</evidence>
<dbReference type="AlphaFoldDB" id="A0A284R481"/>
<proteinExistence type="predicted"/>